<name>A0ABT8G6V6_9MICO</name>
<dbReference type="GO" id="GO:0000286">
    <property type="term" value="F:alanine dehydrogenase activity"/>
    <property type="evidence" value="ECO:0007669"/>
    <property type="project" value="UniProtKB-EC"/>
</dbReference>
<dbReference type="PANTHER" id="PTHR42795:SF1">
    <property type="entry name" value="ALANINE DEHYDROGENASE"/>
    <property type="match status" value="1"/>
</dbReference>
<feature type="domain" description="Alanine dehydrogenase/pyridine nucleotide transhydrogenase NAD(H)-binding" evidence="6">
    <location>
        <begin position="146"/>
        <end position="294"/>
    </location>
</feature>
<reference evidence="8" key="1">
    <citation type="submission" date="2023-06" db="EMBL/GenBank/DDBJ databases">
        <title>Sysu t00192.</title>
        <authorList>
            <person name="Gao L."/>
            <person name="Fang B.-Z."/>
            <person name="Li W.-J."/>
        </authorList>
    </citation>
    <scope>NUCLEOTIDE SEQUENCE</scope>
    <source>
        <strain evidence="8">SYSU T00192</strain>
    </source>
</reference>
<dbReference type="PIRSF" id="PIRSF000183">
    <property type="entry name" value="Alanine_dh"/>
    <property type="match status" value="1"/>
</dbReference>
<dbReference type="CDD" id="cd05305">
    <property type="entry name" value="L-AlaDH"/>
    <property type="match status" value="1"/>
</dbReference>
<accession>A0ABT8G6V6</accession>
<evidence type="ECO:0000256" key="4">
    <source>
        <dbReference type="ARBA" id="ARBA00023002"/>
    </source>
</evidence>
<keyword evidence="9" id="KW-1185">Reference proteome</keyword>
<dbReference type="SUPFAM" id="SSF52283">
    <property type="entry name" value="Formate/glycerate dehydrogenase catalytic domain-like"/>
    <property type="match status" value="1"/>
</dbReference>
<dbReference type="PANTHER" id="PTHR42795">
    <property type="entry name" value="ALANINE DEHYDROGENASE"/>
    <property type="match status" value="1"/>
</dbReference>
<dbReference type="Gene3D" id="3.40.50.720">
    <property type="entry name" value="NAD(P)-binding Rossmann-like Domain"/>
    <property type="match status" value="2"/>
</dbReference>
<feature type="domain" description="Alanine dehydrogenase/pyridine nucleotide transhydrogenase N-terminal" evidence="7">
    <location>
        <begin position="4"/>
        <end position="134"/>
    </location>
</feature>
<evidence type="ECO:0000256" key="1">
    <source>
        <dbReference type="ARBA" id="ARBA00005206"/>
    </source>
</evidence>
<dbReference type="InterPro" id="IPR036291">
    <property type="entry name" value="NAD(P)-bd_dom_sf"/>
</dbReference>
<organism evidence="8 9">
    <name type="scientific">Demequina litoralis</name>
    <dbReference type="NCBI Taxonomy" id="3051660"/>
    <lineage>
        <taxon>Bacteria</taxon>
        <taxon>Bacillati</taxon>
        <taxon>Actinomycetota</taxon>
        <taxon>Actinomycetes</taxon>
        <taxon>Micrococcales</taxon>
        <taxon>Demequinaceae</taxon>
        <taxon>Demequina</taxon>
    </lineage>
</organism>
<comment type="catalytic activity">
    <reaction evidence="5">
        <text>L-alanine + NAD(+) + H2O = pyruvate + NH4(+) + NADH + H(+)</text>
        <dbReference type="Rhea" id="RHEA:18405"/>
        <dbReference type="ChEBI" id="CHEBI:15361"/>
        <dbReference type="ChEBI" id="CHEBI:15377"/>
        <dbReference type="ChEBI" id="CHEBI:15378"/>
        <dbReference type="ChEBI" id="CHEBI:28938"/>
        <dbReference type="ChEBI" id="CHEBI:57540"/>
        <dbReference type="ChEBI" id="CHEBI:57945"/>
        <dbReference type="ChEBI" id="CHEBI:57972"/>
        <dbReference type="EC" id="1.4.1.1"/>
    </reaction>
</comment>
<evidence type="ECO:0000256" key="3">
    <source>
        <dbReference type="ARBA" id="ARBA00012897"/>
    </source>
</evidence>
<keyword evidence="5" id="KW-0520">NAD</keyword>
<dbReference type="InterPro" id="IPR007886">
    <property type="entry name" value="AlaDH/PNT_N"/>
</dbReference>
<dbReference type="Proteomes" id="UP001172728">
    <property type="component" value="Unassembled WGS sequence"/>
</dbReference>
<evidence type="ECO:0000256" key="5">
    <source>
        <dbReference type="PIRNR" id="PIRNR000183"/>
    </source>
</evidence>
<dbReference type="EC" id="1.4.1.1" evidence="3 5"/>
<comment type="caution">
    <text evidence="8">The sequence shown here is derived from an EMBL/GenBank/DDBJ whole genome shotgun (WGS) entry which is preliminary data.</text>
</comment>
<dbReference type="Pfam" id="PF01262">
    <property type="entry name" value="AlaDh_PNT_C"/>
    <property type="match status" value="1"/>
</dbReference>
<dbReference type="InterPro" id="IPR008141">
    <property type="entry name" value="Ala_DH"/>
</dbReference>
<protein>
    <recommendedName>
        <fullName evidence="3 5">Alanine dehydrogenase</fullName>
        <ecNumber evidence="3 5">1.4.1.1</ecNumber>
    </recommendedName>
</protein>
<evidence type="ECO:0000259" key="7">
    <source>
        <dbReference type="SMART" id="SM01003"/>
    </source>
</evidence>
<dbReference type="SUPFAM" id="SSF51735">
    <property type="entry name" value="NAD(P)-binding Rossmann-fold domains"/>
    <property type="match status" value="1"/>
</dbReference>
<comment type="pathway">
    <text evidence="1 5">Amino-acid degradation; L-alanine degradation via dehydrogenase pathway; NH(3) and pyruvate from L-alanine: step 1/1.</text>
</comment>
<evidence type="ECO:0000256" key="2">
    <source>
        <dbReference type="ARBA" id="ARBA00005689"/>
    </source>
</evidence>
<evidence type="ECO:0000313" key="8">
    <source>
        <dbReference type="EMBL" id="MDN4474871.1"/>
    </source>
</evidence>
<proteinExistence type="inferred from homology"/>
<sequence length="362" mass="36228">MRVGVPAETKSGETRVALAPAGIDALTSRGHEVLVQAGAGRGAGIADADLEAAGARLVAAPDAWAADLVVKVKEPQPEELPLLRGNALLTFLHLAANPALAAALRAAGTTALSYDTVQLPDGSLPLLTPMSEVAGRLAVLAGAHHLLSPHGGRGVLLAGVPGVPGARVTVLGAGVAGSQAVAQAAALGADVTAVDLSLAALRRLDERHAGRVRTVVSTAHAIEAEVRASDLVIGAVLVPGRPAPKVVTHAMVEAMAPGSVLVDIAIDQGGCFEDSRPTTHEDPVRRVAGSLLYAVANMPAAVGVTATRALTNVTLPYVLRLADGVDDAVDADPALAAGVNVRDGRIVHPAVAAALGEAPAPA</sequence>
<evidence type="ECO:0000313" key="9">
    <source>
        <dbReference type="Proteomes" id="UP001172728"/>
    </source>
</evidence>
<dbReference type="NCBIfam" id="TIGR00518">
    <property type="entry name" value="alaDH"/>
    <property type="match status" value="1"/>
</dbReference>
<keyword evidence="4 5" id="KW-0560">Oxidoreductase</keyword>
<dbReference type="InterPro" id="IPR007698">
    <property type="entry name" value="AlaDH/PNT_NAD(H)-bd"/>
</dbReference>
<dbReference type="RefSeq" id="WP_301131288.1">
    <property type="nucleotide sequence ID" value="NZ_JAUHPW010000002.1"/>
</dbReference>
<dbReference type="Pfam" id="PF05222">
    <property type="entry name" value="AlaDh_PNT_N"/>
    <property type="match status" value="1"/>
</dbReference>
<dbReference type="EMBL" id="JAUHPW010000002">
    <property type="protein sequence ID" value="MDN4474871.1"/>
    <property type="molecule type" value="Genomic_DNA"/>
</dbReference>
<comment type="similarity">
    <text evidence="2 5">Belongs to the AlaDH/PNT family.</text>
</comment>
<gene>
    <name evidence="8" type="primary">ald</name>
    <name evidence="8" type="ORF">QQX09_03260</name>
</gene>
<dbReference type="SMART" id="SM01003">
    <property type="entry name" value="AlaDh_PNT_N"/>
    <property type="match status" value="1"/>
</dbReference>
<dbReference type="SMART" id="SM01002">
    <property type="entry name" value="AlaDh_PNT_C"/>
    <property type="match status" value="1"/>
</dbReference>
<evidence type="ECO:0000259" key="6">
    <source>
        <dbReference type="SMART" id="SM01002"/>
    </source>
</evidence>
<comment type="function">
    <text evidence="5">Catalyzes the reversible reductive amination of pyruvate to L-alanine.</text>
</comment>